<evidence type="ECO:0000259" key="2">
    <source>
        <dbReference type="PROSITE" id="PS50234"/>
    </source>
</evidence>
<dbReference type="Pfam" id="PF23981">
    <property type="entry name" value="DUF7305"/>
    <property type="match status" value="1"/>
</dbReference>
<dbReference type="STRING" id="1186196.SAMN04489841_3477"/>
<evidence type="ECO:0000313" key="4">
    <source>
        <dbReference type="Proteomes" id="UP000199114"/>
    </source>
</evidence>
<evidence type="ECO:0000256" key="1">
    <source>
        <dbReference type="SAM" id="Phobius"/>
    </source>
</evidence>
<feature type="transmembrane region" description="Helical" evidence="1">
    <location>
        <begin position="21"/>
        <end position="47"/>
    </location>
</feature>
<keyword evidence="1" id="KW-0812">Transmembrane</keyword>
<dbReference type="SUPFAM" id="SSF53300">
    <property type="entry name" value="vWA-like"/>
    <property type="match status" value="1"/>
</dbReference>
<dbReference type="PROSITE" id="PS50234">
    <property type="entry name" value="VWFA"/>
    <property type="match status" value="1"/>
</dbReference>
<reference evidence="4" key="1">
    <citation type="submission" date="2016-10" db="EMBL/GenBank/DDBJ databases">
        <authorList>
            <person name="Varghese N."/>
            <person name="Submissions S."/>
        </authorList>
    </citation>
    <scope>NUCLEOTIDE SEQUENCE [LARGE SCALE GENOMIC DNA]</scope>
    <source>
        <strain evidence="4">DSM 25055</strain>
    </source>
</reference>
<gene>
    <name evidence="3" type="ORF">SAMN04489841_3477</name>
</gene>
<dbReference type="Gene3D" id="3.40.50.410">
    <property type="entry name" value="von Willebrand factor, type A domain"/>
    <property type="match status" value="1"/>
</dbReference>
<keyword evidence="4" id="KW-1185">Reference proteome</keyword>
<proteinExistence type="predicted"/>
<dbReference type="InterPro" id="IPR036465">
    <property type="entry name" value="vWFA_dom_sf"/>
</dbReference>
<dbReference type="Pfam" id="PF00092">
    <property type="entry name" value="VWA"/>
    <property type="match status" value="1"/>
</dbReference>
<sequence>MGERNGGDGSTARTQDRAASPIVGIVLLFGFVIVGALLVFVAGSAMFDALESQAHGEQSEQTLKQFDKDLTTAGIQNDTSGSVYFDEQTENKIVSDGELRVTVSDGYVSNTSRPIELRTLVTTDGGGNEFAYQAGGIWRVNDDRATAVSDPDLRYYTESVNDEQVGRVDISPVTVDGTVGTGEHAIQQASSETFHSFGKDIEYVNYVTVEVSDTAYHHGWYDFLKDEFNATDESEVSADCTSPGNVDENVICHDEAGETVTVVATVDGQTPLANLVDIEPTVYGGLYLEGTSDSLDSTLEVNGYDDNVIGTNETEDLFLANYNTYKLENNAEVTGIPVVNGELGSRGNPDISAIGYGLTVNPVHNRGPFDANNSAYWLGASVNDRDALATELSSSYSDIADINGEIDDVRTNYLDGNPTASGTVTAGMYDGAGSIGTVDSSDGNVHIGVDGNLNLAGVTVKGDNQTSIYVDGNVELSDVEIQPDDRANALWVYASNDSTITINDDFQGVVYAPGADIEIADGTTIDGAIVAGNDVGIGDNVEINFDRSLRSDTPLSPADENKMFEYGETRPPLDATFVLDRSGSMGPHKSVIDRERIEGDDWEPIPVDQPFRNENYGLDIEVRNTTTGDVKRLGSNDYADPDNWQEIRVIEHCGWYYCYDTTTIEVYQHPGNDPGRVRVDATRDFINLMNESNGDRAGVYEFNGRGNVLHHLDSDLNATKADVVGRANGGTSMGHGLKEALDDYRVNGKSGQERIAVLLSDGQNNRGGDSYMDTQVREAKDLNVTLYTVGLVGPRDSSIPEGKLENWAQDTGGEFYKAENSTALREIFETIAKDEVQVDQNIQMGISVTNERETTSGYAISVSEQTVEISD</sequence>
<dbReference type="Pfam" id="PF23960">
    <property type="entry name" value="DUF7289"/>
    <property type="match status" value="1"/>
</dbReference>
<keyword evidence="1" id="KW-1133">Transmembrane helix</keyword>
<dbReference type="RefSeq" id="WP_245742138.1">
    <property type="nucleotide sequence ID" value="NZ_FOFD01000004.1"/>
</dbReference>
<dbReference type="SMART" id="SM00327">
    <property type="entry name" value="VWA"/>
    <property type="match status" value="1"/>
</dbReference>
<dbReference type="AlphaFoldDB" id="A0A1H9MSA2"/>
<keyword evidence="1" id="KW-0472">Membrane</keyword>
<dbReference type="InterPro" id="IPR055713">
    <property type="entry name" value="DUF7289"/>
</dbReference>
<evidence type="ECO:0000313" key="3">
    <source>
        <dbReference type="EMBL" id="SER26600.1"/>
    </source>
</evidence>
<name>A0A1H9MSA2_9EURY</name>
<dbReference type="EMBL" id="FOFD01000004">
    <property type="protein sequence ID" value="SER26600.1"/>
    <property type="molecule type" value="Genomic_DNA"/>
</dbReference>
<dbReference type="InterPro" id="IPR002035">
    <property type="entry name" value="VWF_A"/>
</dbReference>
<dbReference type="Proteomes" id="UP000199114">
    <property type="component" value="Unassembled WGS sequence"/>
</dbReference>
<dbReference type="CDD" id="cd00198">
    <property type="entry name" value="vWFA"/>
    <property type="match status" value="1"/>
</dbReference>
<accession>A0A1H9MSA2</accession>
<protein>
    <submittedName>
        <fullName evidence="3">von Willebrand factor type A domain-containing protein</fullName>
    </submittedName>
</protein>
<organism evidence="3 4">
    <name type="scientific">Natrinema salaciae</name>
    <dbReference type="NCBI Taxonomy" id="1186196"/>
    <lineage>
        <taxon>Archaea</taxon>
        <taxon>Methanobacteriati</taxon>
        <taxon>Methanobacteriota</taxon>
        <taxon>Stenosarchaea group</taxon>
        <taxon>Halobacteria</taxon>
        <taxon>Halobacteriales</taxon>
        <taxon>Natrialbaceae</taxon>
        <taxon>Natrinema</taxon>
    </lineage>
</organism>
<feature type="domain" description="VWFA" evidence="2">
    <location>
        <begin position="574"/>
        <end position="831"/>
    </location>
</feature>
<dbReference type="InterPro" id="IPR055729">
    <property type="entry name" value="DUF7305"/>
</dbReference>